<dbReference type="SMART" id="SM00389">
    <property type="entry name" value="HOX"/>
    <property type="match status" value="1"/>
</dbReference>
<dbReference type="AlphaFoldDB" id="A0A8J4WJ12"/>
<gene>
    <name evidence="8" type="ORF">PHET_03089</name>
</gene>
<evidence type="ECO:0000256" key="3">
    <source>
        <dbReference type="ARBA" id="ARBA00023155"/>
    </source>
</evidence>
<dbReference type="GO" id="GO:0045944">
    <property type="term" value="P:positive regulation of transcription by RNA polymerase II"/>
    <property type="evidence" value="ECO:0007669"/>
    <property type="project" value="InterPro"/>
</dbReference>
<protein>
    <recommendedName>
        <fullName evidence="7">Homeobox domain-containing protein</fullName>
    </recommendedName>
</protein>
<dbReference type="PROSITE" id="PS50071">
    <property type="entry name" value="HOMEOBOX_2"/>
    <property type="match status" value="1"/>
</dbReference>
<keyword evidence="2 5" id="KW-0238">DNA-binding</keyword>
<reference evidence="8" key="1">
    <citation type="submission" date="2019-05" db="EMBL/GenBank/DDBJ databases">
        <title>Annotation for the trematode Paragonimus heterotremus.</title>
        <authorList>
            <person name="Choi Y.-J."/>
        </authorList>
    </citation>
    <scope>NUCLEOTIDE SEQUENCE</scope>
    <source>
        <strain evidence="8">LC</strain>
    </source>
</reference>
<dbReference type="PANTHER" id="PTHR46271">
    <property type="entry name" value="HOMEOBOX PROTEIN, PUTATIVE-RELATED"/>
    <property type="match status" value="1"/>
</dbReference>
<evidence type="ECO:0000256" key="6">
    <source>
        <dbReference type="RuleBase" id="RU000682"/>
    </source>
</evidence>
<keyword evidence="4 5" id="KW-0539">Nucleus</keyword>
<evidence type="ECO:0000313" key="9">
    <source>
        <dbReference type="Proteomes" id="UP000748531"/>
    </source>
</evidence>
<dbReference type="InterPro" id="IPR001356">
    <property type="entry name" value="HD"/>
</dbReference>
<dbReference type="EMBL" id="LUCH01001575">
    <property type="protein sequence ID" value="KAF5402831.1"/>
    <property type="molecule type" value="Genomic_DNA"/>
</dbReference>
<dbReference type="OrthoDB" id="6159439at2759"/>
<dbReference type="PROSITE" id="PS00027">
    <property type="entry name" value="HOMEOBOX_1"/>
    <property type="match status" value="1"/>
</dbReference>
<feature type="DNA-binding region" description="Homeobox" evidence="5">
    <location>
        <begin position="59"/>
        <end position="118"/>
    </location>
</feature>
<comment type="caution">
    <text evidence="8">The sequence shown here is derived from an EMBL/GenBank/DDBJ whole genome shotgun (WGS) entry which is preliminary data.</text>
</comment>
<dbReference type="PANTHER" id="PTHR46271:SF4">
    <property type="entry name" value="HOMEOBOX PROTEIN, PUTATIVE-RELATED"/>
    <property type="match status" value="1"/>
</dbReference>
<name>A0A8J4WJ12_9TREM</name>
<keyword evidence="9" id="KW-1185">Reference proteome</keyword>
<evidence type="ECO:0000256" key="2">
    <source>
        <dbReference type="ARBA" id="ARBA00023125"/>
    </source>
</evidence>
<comment type="subcellular location">
    <subcellularLocation>
        <location evidence="1 5 6">Nucleus</location>
    </subcellularLocation>
</comment>
<dbReference type="Pfam" id="PF00046">
    <property type="entry name" value="Homeodomain"/>
    <property type="match status" value="1"/>
</dbReference>
<dbReference type="Gene3D" id="1.10.10.60">
    <property type="entry name" value="Homeodomain-like"/>
    <property type="match status" value="1"/>
</dbReference>
<dbReference type="InterPro" id="IPR009057">
    <property type="entry name" value="Homeodomain-like_sf"/>
</dbReference>
<evidence type="ECO:0000256" key="1">
    <source>
        <dbReference type="ARBA" id="ARBA00004123"/>
    </source>
</evidence>
<proteinExistence type="predicted"/>
<evidence type="ECO:0000313" key="8">
    <source>
        <dbReference type="EMBL" id="KAF5402831.1"/>
    </source>
</evidence>
<dbReference type="GO" id="GO:0000981">
    <property type="term" value="F:DNA-binding transcription factor activity, RNA polymerase II-specific"/>
    <property type="evidence" value="ECO:0007669"/>
    <property type="project" value="InterPro"/>
</dbReference>
<dbReference type="GO" id="GO:0000978">
    <property type="term" value="F:RNA polymerase II cis-regulatory region sequence-specific DNA binding"/>
    <property type="evidence" value="ECO:0007669"/>
    <property type="project" value="TreeGrafter"/>
</dbReference>
<keyword evidence="3 5" id="KW-0371">Homeobox</keyword>
<dbReference type="InterPro" id="IPR043562">
    <property type="entry name" value="RAX/RAX2"/>
</dbReference>
<accession>A0A8J4WJ12</accession>
<evidence type="ECO:0000259" key="7">
    <source>
        <dbReference type="PROSITE" id="PS50071"/>
    </source>
</evidence>
<organism evidence="8 9">
    <name type="scientific">Paragonimus heterotremus</name>
    <dbReference type="NCBI Taxonomy" id="100268"/>
    <lineage>
        <taxon>Eukaryota</taxon>
        <taxon>Metazoa</taxon>
        <taxon>Spiralia</taxon>
        <taxon>Lophotrochozoa</taxon>
        <taxon>Platyhelminthes</taxon>
        <taxon>Trematoda</taxon>
        <taxon>Digenea</taxon>
        <taxon>Plagiorchiida</taxon>
        <taxon>Troglotremata</taxon>
        <taxon>Troglotrematidae</taxon>
        <taxon>Paragonimus</taxon>
    </lineage>
</organism>
<evidence type="ECO:0000256" key="5">
    <source>
        <dbReference type="PROSITE-ProRule" id="PRU00108"/>
    </source>
</evidence>
<dbReference type="CDD" id="cd00086">
    <property type="entry name" value="homeodomain"/>
    <property type="match status" value="1"/>
</dbReference>
<evidence type="ECO:0000256" key="4">
    <source>
        <dbReference type="ARBA" id="ARBA00023242"/>
    </source>
</evidence>
<dbReference type="GO" id="GO:0005634">
    <property type="term" value="C:nucleus"/>
    <property type="evidence" value="ECO:0007669"/>
    <property type="project" value="UniProtKB-SubCell"/>
</dbReference>
<dbReference type="SUPFAM" id="SSF46689">
    <property type="entry name" value="Homeodomain-like"/>
    <property type="match status" value="1"/>
</dbReference>
<dbReference type="Proteomes" id="UP000748531">
    <property type="component" value="Unassembled WGS sequence"/>
</dbReference>
<dbReference type="InterPro" id="IPR017970">
    <property type="entry name" value="Homeobox_CS"/>
</dbReference>
<dbReference type="FunFam" id="1.10.10.60:FF:000679">
    <property type="entry name" value="Homeobox protein aristaless"/>
    <property type="match status" value="1"/>
</dbReference>
<feature type="domain" description="Homeobox" evidence="7">
    <location>
        <begin position="57"/>
        <end position="117"/>
    </location>
</feature>
<sequence length="222" mass="25544">MASFDCQLDEYSCQTTTTHDACPSTRSDCFQPCTTNQLQTERTEVSTSQCVANKPLTTHRRNRTTFTTFQLYELERAFEHTHYPGVTCRKALARKLRLPEVRVQIWFQNRRAKWRRQEKKESDEHMRNLKEVFPHLARPMSSGPRDFRVVSITQTNNCSPSPCPTHLPIITLKSFVYPLCSSEIISTAPFIVESSVLCNGCDHSVEGEPTIFEIVSKMKTIH</sequence>